<gene>
    <name evidence="1" type="ORF">KUTeg_005917</name>
</gene>
<name>A0ABQ9FJQ5_TEGGR</name>
<evidence type="ECO:0000313" key="2">
    <source>
        <dbReference type="Proteomes" id="UP001217089"/>
    </source>
</evidence>
<evidence type="ECO:0008006" key="3">
    <source>
        <dbReference type="Google" id="ProtNLM"/>
    </source>
</evidence>
<sequence length="179" mass="21079">MQVDSAHCHPEDIHMIFEDSNDSLIEPPLQELSAFQTMQELSDVNLPVKELNCQAEISNVKNRKSHTKPDRYCIYCKQLVEGGKLTRHIKRKHKHEEEVKEILKLSNKDQNQFFDKKRREGIYEFNLKEMSLDRDSAMRERQPKHKDEVRVCSDCRSFISSKYFSKHTCIAENPQALKS</sequence>
<organism evidence="1 2">
    <name type="scientific">Tegillarca granosa</name>
    <name type="common">Malaysian cockle</name>
    <name type="synonym">Anadara granosa</name>
    <dbReference type="NCBI Taxonomy" id="220873"/>
    <lineage>
        <taxon>Eukaryota</taxon>
        <taxon>Metazoa</taxon>
        <taxon>Spiralia</taxon>
        <taxon>Lophotrochozoa</taxon>
        <taxon>Mollusca</taxon>
        <taxon>Bivalvia</taxon>
        <taxon>Autobranchia</taxon>
        <taxon>Pteriomorphia</taxon>
        <taxon>Arcoida</taxon>
        <taxon>Arcoidea</taxon>
        <taxon>Arcidae</taxon>
        <taxon>Tegillarca</taxon>
    </lineage>
</organism>
<accession>A0ABQ9FJQ5</accession>
<dbReference type="Proteomes" id="UP001217089">
    <property type="component" value="Unassembled WGS sequence"/>
</dbReference>
<protein>
    <recommendedName>
        <fullName evidence="3">C2H2-type domain-containing protein</fullName>
    </recommendedName>
</protein>
<reference evidence="1 2" key="1">
    <citation type="submission" date="2022-12" db="EMBL/GenBank/DDBJ databases">
        <title>Chromosome-level genome of Tegillarca granosa.</title>
        <authorList>
            <person name="Kim J."/>
        </authorList>
    </citation>
    <scope>NUCLEOTIDE SEQUENCE [LARGE SCALE GENOMIC DNA]</scope>
    <source>
        <strain evidence="1">Teg-2019</strain>
        <tissue evidence="1">Adductor muscle</tissue>
    </source>
</reference>
<evidence type="ECO:0000313" key="1">
    <source>
        <dbReference type="EMBL" id="KAJ8316510.1"/>
    </source>
</evidence>
<comment type="caution">
    <text evidence="1">The sequence shown here is derived from an EMBL/GenBank/DDBJ whole genome shotgun (WGS) entry which is preliminary data.</text>
</comment>
<dbReference type="PANTHER" id="PTHR33480">
    <property type="entry name" value="SET DOMAIN-CONTAINING PROTEIN-RELATED"/>
    <property type="match status" value="1"/>
</dbReference>
<proteinExistence type="predicted"/>
<keyword evidence="2" id="KW-1185">Reference proteome</keyword>
<dbReference type="EMBL" id="JARBDR010000327">
    <property type="protein sequence ID" value="KAJ8316510.1"/>
    <property type="molecule type" value="Genomic_DNA"/>
</dbReference>
<dbReference type="PANTHER" id="PTHR33480:SF1">
    <property type="entry name" value="TYR RECOMBINASE DOMAIN-CONTAINING PROTEIN"/>
    <property type="match status" value="1"/>
</dbReference>